<dbReference type="EMBL" id="BMHB01000001">
    <property type="protein sequence ID" value="GGI15407.1"/>
    <property type="molecule type" value="Genomic_DNA"/>
</dbReference>
<dbReference type="AlphaFoldDB" id="A0A8J3AR51"/>
<reference evidence="2" key="1">
    <citation type="journal article" date="2019" name="Int. J. Syst. Evol. Microbiol.">
        <title>The Global Catalogue of Microorganisms (GCM) 10K type strain sequencing project: providing services to taxonomists for standard genome sequencing and annotation.</title>
        <authorList>
            <consortium name="The Broad Institute Genomics Platform"/>
            <consortium name="The Broad Institute Genome Sequencing Center for Infectious Disease"/>
            <person name="Wu L."/>
            <person name="Ma J."/>
        </authorList>
    </citation>
    <scope>NUCLEOTIDE SEQUENCE [LARGE SCALE GENOMIC DNA]</scope>
    <source>
        <strain evidence="2">CGMCC 1.14993</strain>
    </source>
</reference>
<evidence type="ECO:0000313" key="2">
    <source>
        <dbReference type="Proteomes" id="UP000626244"/>
    </source>
</evidence>
<keyword evidence="2" id="KW-1185">Reference proteome</keyword>
<evidence type="ECO:0000313" key="1">
    <source>
        <dbReference type="EMBL" id="GGI15407.1"/>
    </source>
</evidence>
<comment type="caution">
    <text evidence="1">The sequence shown here is derived from an EMBL/GenBank/DDBJ whole genome shotgun (WGS) entry which is preliminary data.</text>
</comment>
<organism evidence="1 2">
    <name type="scientific">Gottfriedia solisilvae</name>
    <dbReference type="NCBI Taxonomy" id="1516104"/>
    <lineage>
        <taxon>Bacteria</taxon>
        <taxon>Bacillati</taxon>
        <taxon>Bacillota</taxon>
        <taxon>Bacilli</taxon>
        <taxon>Bacillales</taxon>
        <taxon>Bacillaceae</taxon>
        <taxon>Gottfriedia</taxon>
    </lineage>
</organism>
<dbReference type="Pfam" id="PF13076">
    <property type="entry name" value="Fur_reg_FbpA"/>
    <property type="match status" value="1"/>
</dbReference>
<dbReference type="OrthoDB" id="2974077at2"/>
<dbReference type="InterPro" id="IPR025072">
    <property type="entry name" value="Fur_reg_FbpA"/>
</dbReference>
<accession>A0A8J3AR51</accession>
<gene>
    <name evidence="1" type="ORF">GCM10007380_27820</name>
</gene>
<sequence>MENMLRKLVETRKNDLINKLIKVGVYKIESSHLFEITLSELEEEYTRVMNEKKHNRVH</sequence>
<protein>
    <recommendedName>
        <fullName evidence="3">Fur-regulated basic protein FbpA</fullName>
    </recommendedName>
</protein>
<name>A0A8J3AR51_9BACI</name>
<proteinExistence type="predicted"/>
<dbReference type="Proteomes" id="UP000626244">
    <property type="component" value="Unassembled WGS sequence"/>
</dbReference>
<evidence type="ECO:0008006" key="3">
    <source>
        <dbReference type="Google" id="ProtNLM"/>
    </source>
</evidence>